<dbReference type="SUPFAM" id="SSF55724">
    <property type="entry name" value="Mog1p/PsbP-like"/>
    <property type="match status" value="1"/>
</dbReference>
<sequence>MVGKKCIMWSNKAIIAVIAAVTASFDHANAFTTLSSSSSLLSFQRMKTPQNPCIVTQMSKSSSSEDDNEVASNRRTFLLQSTLLTTAFLSNAFPSVALADEENLADKLYNPDGSLRNADDAEAKFNVISNAFPGTSTADVTISFDGVSPVFASSEDNSNGVKISYSTPQKWITNTENQRYIDTSEGVNAQACNRIIAYQATGSTTAKSLTKAATNGVAKTLGMTDGALGYNPNVLKADLISGRKLVKNEEEYYEFDLAVAPTNCDSKGKDNLGLGFCPYDSILLASATVKDGKMYVFTVECTKDQWKRSNSDLKLVRSSFLVE</sequence>
<dbReference type="PANTHER" id="PTHR31407:SF5">
    <property type="entry name" value="PLASTID TRANSCRIPTIONALLY ACTIVE 3"/>
    <property type="match status" value="1"/>
</dbReference>
<dbReference type="GO" id="GO:0009523">
    <property type="term" value="C:photosystem II"/>
    <property type="evidence" value="ECO:0007669"/>
    <property type="project" value="InterPro"/>
</dbReference>
<dbReference type="AlphaFoldDB" id="A0A6S8XQR2"/>
<evidence type="ECO:0000313" key="2">
    <source>
        <dbReference type="EMBL" id="CAE4621212.1"/>
    </source>
</evidence>
<name>A0A6S8XQR2_9STRA</name>
<dbReference type="GO" id="GO:0015979">
    <property type="term" value="P:photosynthesis"/>
    <property type="evidence" value="ECO:0007669"/>
    <property type="project" value="InterPro"/>
</dbReference>
<accession>A0A6S8XQR2</accession>
<dbReference type="Gene3D" id="3.40.1000.10">
    <property type="entry name" value="Mog1/PsbP, alpha/beta/alpha sandwich"/>
    <property type="match status" value="1"/>
</dbReference>
<dbReference type="InterPro" id="IPR002683">
    <property type="entry name" value="PsbP_C"/>
</dbReference>
<dbReference type="PANTHER" id="PTHR31407">
    <property type="match status" value="1"/>
</dbReference>
<dbReference type="Pfam" id="PF01789">
    <property type="entry name" value="PsbP"/>
    <property type="match status" value="1"/>
</dbReference>
<protein>
    <recommendedName>
        <fullName evidence="1">PsbP C-terminal domain-containing protein</fullName>
    </recommendedName>
</protein>
<dbReference type="GO" id="GO:0005509">
    <property type="term" value="F:calcium ion binding"/>
    <property type="evidence" value="ECO:0007669"/>
    <property type="project" value="InterPro"/>
</dbReference>
<gene>
    <name evidence="2" type="ORF">DBRI00130_LOCUS22250</name>
</gene>
<dbReference type="InterPro" id="IPR016123">
    <property type="entry name" value="Mog1/PsbP_a/b/a-sand"/>
</dbReference>
<organism evidence="2">
    <name type="scientific">Ditylum brightwellii</name>
    <dbReference type="NCBI Taxonomy" id="49249"/>
    <lineage>
        <taxon>Eukaryota</taxon>
        <taxon>Sar</taxon>
        <taxon>Stramenopiles</taxon>
        <taxon>Ochrophyta</taxon>
        <taxon>Bacillariophyta</taxon>
        <taxon>Mediophyceae</taxon>
        <taxon>Lithodesmiophycidae</taxon>
        <taxon>Lithodesmiales</taxon>
        <taxon>Lithodesmiaceae</taxon>
        <taxon>Ditylum</taxon>
    </lineage>
</organism>
<proteinExistence type="predicted"/>
<evidence type="ECO:0000259" key="1">
    <source>
        <dbReference type="Pfam" id="PF01789"/>
    </source>
</evidence>
<dbReference type="GO" id="GO:0019898">
    <property type="term" value="C:extrinsic component of membrane"/>
    <property type="evidence" value="ECO:0007669"/>
    <property type="project" value="InterPro"/>
</dbReference>
<dbReference type="EMBL" id="HBNS01028281">
    <property type="protein sequence ID" value="CAE4621212.1"/>
    <property type="molecule type" value="Transcribed_RNA"/>
</dbReference>
<reference evidence="2" key="1">
    <citation type="submission" date="2021-01" db="EMBL/GenBank/DDBJ databases">
        <authorList>
            <person name="Corre E."/>
            <person name="Pelletier E."/>
            <person name="Niang G."/>
            <person name="Scheremetjew M."/>
            <person name="Finn R."/>
            <person name="Kale V."/>
            <person name="Holt S."/>
            <person name="Cochrane G."/>
            <person name="Meng A."/>
            <person name="Brown T."/>
            <person name="Cohen L."/>
        </authorList>
    </citation>
    <scope>NUCLEOTIDE SEQUENCE</scope>
    <source>
        <strain evidence="2">GSO104</strain>
    </source>
</reference>
<feature type="domain" description="PsbP C-terminal" evidence="1">
    <location>
        <begin position="156"/>
        <end position="321"/>
    </location>
</feature>